<evidence type="ECO:0000256" key="2">
    <source>
        <dbReference type="ARBA" id="ARBA00022475"/>
    </source>
</evidence>
<feature type="transmembrane region" description="Helical" evidence="6">
    <location>
        <begin position="316"/>
        <end position="337"/>
    </location>
</feature>
<sequence length="422" mass="45533">MGKLKPFMLERNFLILMIGVFINGLGSGIYLVAGMLLVLNLSGSVFYSGLAMFAISSAGVLSFLIAPLANYAKYKNGLVYSNLIKAIILLTLPLLHFTIGLNVWYVITLLFITALFTQYTYPIESTILPLIVGEDNVIEANSYLQTVREAMDIVFIAGAGIIITFIGTVSAISIFAVCLLLVSLLYTFLNFKQPDISKDKSKSIGAVTNVYFMDLKAGFNYIRNSLVPKMIFSIVFINIAMVIMTTNLPAFSLMKGNGIEAVYGFYLASLSLGIMIGTIVSPKLKHIDFGKLIITAYIGTGIVWIGAATLPLIASLILFCIGAISIGITNILVFSAIQKQVETAYIGRVITLITSAAALGMPLGSLIGGLLGETFAPELSIFICGISMVIFSIFWLCSPVLRKLPGIDRAKLFNNGEAKGVI</sequence>
<evidence type="ECO:0000256" key="3">
    <source>
        <dbReference type="ARBA" id="ARBA00022692"/>
    </source>
</evidence>
<feature type="transmembrane region" description="Helical" evidence="6">
    <location>
        <begin position="292"/>
        <end position="310"/>
    </location>
</feature>
<dbReference type="Proteomes" id="UP000790580">
    <property type="component" value="Unassembled WGS sequence"/>
</dbReference>
<feature type="transmembrane region" description="Helical" evidence="6">
    <location>
        <begin position="103"/>
        <end position="121"/>
    </location>
</feature>
<evidence type="ECO:0000313" key="7">
    <source>
        <dbReference type="EMBL" id="MBU9722323.1"/>
    </source>
</evidence>
<evidence type="ECO:0000256" key="5">
    <source>
        <dbReference type="ARBA" id="ARBA00023136"/>
    </source>
</evidence>
<keyword evidence="8" id="KW-1185">Reference proteome</keyword>
<evidence type="ECO:0000256" key="6">
    <source>
        <dbReference type="SAM" id="Phobius"/>
    </source>
</evidence>
<dbReference type="InterPro" id="IPR011701">
    <property type="entry name" value="MFS"/>
</dbReference>
<keyword evidence="5 6" id="KW-0472">Membrane</keyword>
<dbReference type="SUPFAM" id="SSF103473">
    <property type="entry name" value="MFS general substrate transporter"/>
    <property type="match status" value="1"/>
</dbReference>
<evidence type="ECO:0000313" key="8">
    <source>
        <dbReference type="Proteomes" id="UP000790580"/>
    </source>
</evidence>
<feature type="transmembrane region" description="Helical" evidence="6">
    <location>
        <begin position="263"/>
        <end position="280"/>
    </location>
</feature>
<gene>
    <name evidence="7" type="ORF">KS407_12840</name>
</gene>
<feature type="transmembrane region" description="Helical" evidence="6">
    <location>
        <begin position="230"/>
        <end position="251"/>
    </location>
</feature>
<dbReference type="EMBL" id="JAHQCR010000051">
    <property type="protein sequence ID" value="MBU9722323.1"/>
    <property type="molecule type" value="Genomic_DNA"/>
</dbReference>
<accession>A0ABS6JUS0</accession>
<keyword evidence="2" id="KW-1003">Cell membrane</keyword>
<evidence type="ECO:0000256" key="1">
    <source>
        <dbReference type="ARBA" id="ARBA00004651"/>
    </source>
</evidence>
<dbReference type="PANTHER" id="PTHR23513:SF6">
    <property type="entry name" value="MAJOR FACILITATOR SUPERFAMILY ASSOCIATED DOMAIN-CONTAINING PROTEIN"/>
    <property type="match status" value="1"/>
</dbReference>
<organism evidence="7 8">
    <name type="scientific">Evansella alkalicola</name>
    <dbReference type="NCBI Taxonomy" id="745819"/>
    <lineage>
        <taxon>Bacteria</taxon>
        <taxon>Bacillati</taxon>
        <taxon>Bacillota</taxon>
        <taxon>Bacilli</taxon>
        <taxon>Bacillales</taxon>
        <taxon>Bacillaceae</taxon>
        <taxon>Evansella</taxon>
    </lineage>
</organism>
<dbReference type="Gene3D" id="1.20.1250.20">
    <property type="entry name" value="MFS general substrate transporter like domains"/>
    <property type="match status" value="1"/>
</dbReference>
<keyword evidence="3 6" id="KW-0812">Transmembrane</keyword>
<dbReference type="Pfam" id="PF07690">
    <property type="entry name" value="MFS_1"/>
    <property type="match status" value="1"/>
</dbReference>
<reference evidence="7 8" key="1">
    <citation type="submission" date="2021-06" db="EMBL/GenBank/DDBJ databases">
        <title>Bacillus sp. RD4P76, an endophyte from a halophyte.</title>
        <authorList>
            <person name="Sun J.-Q."/>
        </authorList>
    </citation>
    <scope>NUCLEOTIDE SEQUENCE [LARGE SCALE GENOMIC DNA]</scope>
    <source>
        <strain evidence="7 8">JCM 17098</strain>
    </source>
</reference>
<comment type="subcellular location">
    <subcellularLocation>
        <location evidence="1">Cell membrane</location>
        <topology evidence="1">Multi-pass membrane protein</topology>
    </subcellularLocation>
</comment>
<feature type="transmembrane region" description="Helical" evidence="6">
    <location>
        <begin position="12"/>
        <end position="39"/>
    </location>
</feature>
<name>A0ABS6JUS0_9BACI</name>
<feature type="transmembrane region" description="Helical" evidence="6">
    <location>
        <begin position="45"/>
        <end position="66"/>
    </location>
</feature>
<protein>
    <submittedName>
        <fullName evidence="7">MFS transporter</fullName>
    </submittedName>
</protein>
<feature type="transmembrane region" description="Helical" evidence="6">
    <location>
        <begin position="379"/>
        <end position="401"/>
    </location>
</feature>
<feature type="transmembrane region" description="Helical" evidence="6">
    <location>
        <begin position="150"/>
        <end position="166"/>
    </location>
</feature>
<evidence type="ECO:0000256" key="4">
    <source>
        <dbReference type="ARBA" id="ARBA00022989"/>
    </source>
</evidence>
<dbReference type="CDD" id="cd06173">
    <property type="entry name" value="MFS_MefA_like"/>
    <property type="match status" value="1"/>
</dbReference>
<keyword evidence="4 6" id="KW-1133">Transmembrane helix</keyword>
<feature type="transmembrane region" description="Helical" evidence="6">
    <location>
        <begin position="349"/>
        <end position="367"/>
    </location>
</feature>
<proteinExistence type="predicted"/>
<dbReference type="PANTHER" id="PTHR23513">
    <property type="entry name" value="INTEGRAL MEMBRANE EFFLUX PROTEIN-RELATED"/>
    <property type="match status" value="1"/>
</dbReference>
<comment type="caution">
    <text evidence="7">The sequence shown here is derived from an EMBL/GenBank/DDBJ whole genome shotgun (WGS) entry which is preliminary data.</text>
</comment>
<dbReference type="InterPro" id="IPR036259">
    <property type="entry name" value="MFS_trans_sf"/>
</dbReference>